<evidence type="ECO:0000259" key="1">
    <source>
        <dbReference type="Pfam" id="PF12680"/>
    </source>
</evidence>
<gene>
    <name evidence="2" type="ORF">BO78DRAFT_276194</name>
</gene>
<protein>
    <recommendedName>
        <fullName evidence="1">SnoaL-like domain-containing protein</fullName>
    </recommendedName>
</protein>
<evidence type="ECO:0000313" key="2">
    <source>
        <dbReference type="EMBL" id="PYI10638.1"/>
    </source>
</evidence>
<dbReference type="InterPro" id="IPR037401">
    <property type="entry name" value="SnoaL-like"/>
</dbReference>
<name>A0A319ETL1_ASPSB</name>
<feature type="non-terminal residue" evidence="2">
    <location>
        <position position="102"/>
    </location>
</feature>
<accession>A0A319ETL1</accession>
<dbReference type="EMBL" id="KZ826321">
    <property type="protein sequence ID" value="PYI10638.1"/>
    <property type="molecule type" value="Genomic_DNA"/>
</dbReference>
<feature type="non-terminal residue" evidence="2">
    <location>
        <position position="1"/>
    </location>
</feature>
<proteinExistence type="predicted"/>
<keyword evidence="3" id="KW-1185">Reference proteome</keyword>
<dbReference type="OrthoDB" id="4223701at2759"/>
<dbReference type="InterPro" id="IPR032710">
    <property type="entry name" value="NTF2-like_dom_sf"/>
</dbReference>
<dbReference type="SUPFAM" id="SSF54427">
    <property type="entry name" value="NTF2-like"/>
    <property type="match status" value="1"/>
</dbReference>
<dbReference type="Pfam" id="PF12680">
    <property type="entry name" value="SnoaL_2"/>
    <property type="match status" value="1"/>
</dbReference>
<dbReference type="Gene3D" id="3.10.450.50">
    <property type="match status" value="1"/>
</dbReference>
<dbReference type="Proteomes" id="UP000248423">
    <property type="component" value="Unassembled WGS sequence"/>
</dbReference>
<dbReference type="AlphaFoldDB" id="A0A319ETL1"/>
<evidence type="ECO:0000313" key="3">
    <source>
        <dbReference type="Proteomes" id="UP000248423"/>
    </source>
</evidence>
<reference evidence="2 3" key="1">
    <citation type="submission" date="2018-02" db="EMBL/GenBank/DDBJ databases">
        <title>The genomes of Aspergillus section Nigri reveals drivers in fungal speciation.</title>
        <authorList>
            <consortium name="DOE Joint Genome Institute"/>
            <person name="Vesth T.C."/>
            <person name="Nybo J."/>
            <person name="Theobald S."/>
            <person name="Brandl J."/>
            <person name="Frisvad J.C."/>
            <person name="Nielsen K.F."/>
            <person name="Lyhne E.K."/>
            <person name="Kogle M.E."/>
            <person name="Kuo A."/>
            <person name="Riley R."/>
            <person name="Clum A."/>
            <person name="Nolan M."/>
            <person name="Lipzen A."/>
            <person name="Salamov A."/>
            <person name="Henrissat B."/>
            <person name="Wiebenga A."/>
            <person name="De vries R.P."/>
            <person name="Grigoriev I.V."/>
            <person name="Mortensen U.H."/>
            <person name="Andersen M.R."/>
            <person name="Baker S.E."/>
        </authorList>
    </citation>
    <scope>NUCLEOTIDE SEQUENCE [LARGE SCALE GENOMIC DNA]</scope>
    <source>
        <strain evidence="2 3">CBS 121057</strain>
    </source>
</reference>
<organism evidence="2 3">
    <name type="scientific">Aspergillus sclerotiicarbonarius (strain CBS 121057 / IBT 28362)</name>
    <dbReference type="NCBI Taxonomy" id="1448318"/>
    <lineage>
        <taxon>Eukaryota</taxon>
        <taxon>Fungi</taxon>
        <taxon>Dikarya</taxon>
        <taxon>Ascomycota</taxon>
        <taxon>Pezizomycotina</taxon>
        <taxon>Eurotiomycetes</taxon>
        <taxon>Eurotiomycetidae</taxon>
        <taxon>Eurotiales</taxon>
        <taxon>Aspergillaceae</taxon>
        <taxon>Aspergillus</taxon>
        <taxon>Aspergillus subgen. Circumdati</taxon>
    </lineage>
</organism>
<feature type="domain" description="SnoaL-like" evidence="1">
    <location>
        <begin position="2"/>
        <end position="89"/>
    </location>
</feature>
<sequence>VLSLFSPTATFTITTTNTTFTGLAAIESMLSDFIKRSKTMEHRVLSIVVDEREGKVATQQRYIGELKDGTKMDMLNCNFFEFDEDGRIMGVRVWMDGVGPLR</sequence>
<dbReference type="VEuPathDB" id="FungiDB:BO78DRAFT_276194"/>